<dbReference type="InterPro" id="IPR018635">
    <property type="entry name" value="UPF0319"/>
</dbReference>
<dbReference type="EMBL" id="CP073344">
    <property type="protein sequence ID" value="UTW02491.1"/>
    <property type="molecule type" value="Genomic_DNA"/>
</dbReference>
<feature type="signal peptide" evidence="3">
    <location>
        <begin position="1"/>
        <end position="24"/>
    </location>
</feature>
<evidence type="ECO:0000256" key="3">
    <source>
        <dbReference type="HAMAP-Rule" id="MF_00789"/>
    </source>
</evidence>
<sequence length="229" mass="26081" precursor="true">MRFSSKNFISFLLFSLSASTSVLADVKLSAENGIYIIAVNGVELESDSLIGNKLSAQLPNGVNQILVRYSAEIETFGDIEIENSNPHIIVFKAQDNSLKLSAPEIKRMSEFNEFDNGQQWLLTDSAGRSISYKSKPLIKEGFQLSRDYVRELNDFNRSGDELSINYLPSDMRDSAKKAESKSVVISYKFSDESIDNKKYVNLPEQLLQYWYLKADAETRERFKDWISDK</sequence>
<keyword evidence="5" id="KW-1185">Reference proteome</keyword>
<organism evidence="4 5">
    <name type="scientific">Amphritea atlantica</name>
    <dbReference type="NCBI Taxonomy" id="355243"/>
    <lineage>
        <taxon>Bacteria</taxon>
        <taxon>Pseudomonadati</taxon>
        <taxon>Pseudomonadota</taxon>
        <taxon>Gammaproteobacteria</taxon>
        <taxon>Oceanospirillales</taxon>
        <taxon>Oceanospirillaceae</taxon>
        <taxon>Amphritea</taxon>
    </lineage>
</organism>
<evidence type="ECO:0000313" key="4">
    <source>
        <dbReference type="EMBL" id="UTW02491.1"/>
    </source>
</evidence>
<name>A0ABY5GR86_9GAMM</name>
<proteinExistence type="inferred from homology"/>
<dbReference type="PANTHER" id="PTHR38108:SF1">
    <property type="entry name" value="UPF0319 PROTEIN YCCT"/>
    <property type="match status" value="1"/>
</dbReference>
<dbReference type="HAMAP" id="MF_00789">
    <property type="entry name" value="UPF0319"/>
    <property type="match status" value="1"/>
</dbReference>
<evidence type="ECO:0000256" key="1">
    <source>
        <dbReference type="ARBA" id="ARBA00008490"/>
    </source>
</evidence>
<keyword evidence="2 3" id="KW-0732">Signal</keyword>
<comment type="similarity">
    <text evidence="1 3">Belongs to the UPF0319 family.</text>
</comment>
<feature type="chain" id="PRO_5044928702" description="UPF0319 protein KDX31_14165" evidence="3">
    <location>
        <begin position="25"/>
        <end position="229"/>
    </location>
</feature>
<protein>
    <recommendedName>
        <fullName evidence="3">UPF0319 protein KDX31_14165</fullName>
    </recommendedName>
</protein>
<reference evidence="4" key="1">
    <citation type="submission" date="2021-04" db="EMBL/GenBank/DDBJ databases">
        <title>Oceanospirillales bacteria with DddD are important DMSP degraders in coastal seawater.</title>
        <authorList>
            <person name="Liu J."/>
        </authorList>
    </citation>
    <scope>NUCLEOTIDE SEQUENCE</scope>
    <source>
        <strain evidence="4">GY6</strain>
    </source>
</reference>
<gene>
    <name evidence="4" type="ORF">KDX31_14165</name>
</gene>
<evidence type="ECO:0000256" key="2">
    <source>
        <dbReference type="ARBA" id="ARBA00022729"/>
    </source>
</evidence>
<accession>A0ABY5GR86</accession>
<dbReference type="Proteomes" id="UP001059950">
    <property type="component" value="Chromosome"/>
</dbReference>
<dbReference type="Pfam" id="PF09829">
    <property type="entry name" value="DUF2057"/>
    <property type="match status" value="1"/>
</dbReference>
<dbReference type="PANTHER" id="PTHR38108">
    <property type="entry name" value="UPF0319 PROTEIN YCCT"/>
    <property type="match status" value="1"/>
</dbReference>
<evidence type="ECO:0000313" key="5">
    <source>
        <dbReference type="Proteomes" id="UP001059950"/>
    </source>
</evidence>